<dbReference type="InterPro" id="IPR003661">
    <property type="entry name" value="HisK_dim/P_dom"/>
</dbReference>
<dbReference type="InterPro" id="IPR003594">
    <property type="entry name" value="HATPase_dom"/>
</dbReference>
<dbReference type="CDD" id="cd00082">
    <property type="entry name" value="HisKA"/>
    <property type="match status" value="1"/>
</dbReference>
<keyword evidence="6" id="KW-1133">Transmembrane helix</keyword>
<evidence type="ECO:0000259" key="7">
    <source>
        <dbReference type="PROSITE" id="PS50109"/>
    </source>
</evidence>
<keyword evidence="5" id="KW-0418">Kinase</keyword>
<accession>A0ABM8AQC2</accession>
<feature type="domain" description="Histidine kinase" evidence="7">
    <location>
        <begin position="388"/>
        <end position="624"/>
    </location>
</feature>
<dbReference type="Pfam" id="PF02518">
    <property type="entry name" value="HATPase_c"/>
    <property type="match status" value="1"/>
</dbReference>
<evidence type="ECO:0000256" key="6">
    <source>
        <dbReference type="SAM" id="Phobius"/>
    </source>
</evidence>
<dbReference type="Pfam" id="PF08447">
    <property type="entry name" value="PAS_3"/>
    <property type="match status" value="1"/>
</dbReference>
<feature type="transmembrane region" description="Helical" evidence="6">
    <location>
        <begin position="6"/>
        <end position="23"/>
    </location>
</feature>
<evidence type="ECO:0000256" key="2">
    <source>
        <dbReference type="ARBA" id="ARBA00012438"/>
    </source>
</evidence>
<dbReference type="Gene3D" id="3.30.565.10">
    <property type="entry name" value="Histidine kinase-like ATPase, C-terminal domain"/>
    <property type="match status" value="1"/>
</dbReference>
<dbReference type="InterPro" id="IPR004358">
    <property type="entry name" value="Sig_transdc_His_kin-like_C"/>
</dbReference>
<comment type="catalytic activity">
    <reaction evidence="1">
        <text>ATP + protein L-histidine = ADP + protein N-phospho-L-histidine.</text>
        <dbReference type="EC" id="2.7.13.3"/>
    </reaction>
</comment>
<feature type="domain" description="PAC" evidence="9">
    <location>
        <begin position="185"/>
        <end position="235"/>
    </location>
</feature>
<dbReference type="SUPFAM" id="SSF55785">
    <property type="entry name" value="PYP-like sensor domain (PAS domain)"/>
    <property type="match status" value="2"/>
</dbReference>
<dbReference type="SMART" id="SM00086">
    <property type="entry name" value="PAC"/>
    <property type="match status" value="2"/>
</dbReference>
<dbReference type="Gene3D" id="3.30.450.20">
    <property type="entry name" value="PAS domain"/>
    <property type="match status" value="2"/>
</dbReference>
<dbReference type="RefSeq" id="WP_264983662.1">
    <property type="nucleotide sequence ID" value="NZ_AP026708.1"/>
</dbReference>
<dbReference type="SMART" id="SM00091">
    <property type="entry name" value="PAS"/>
    <property type="match status" value="2"/>
</dbReference>
<dbReference type="PANTHER" id="PTHR43047">
    <property type="entry name" value="TWO-COMPONENT HISTIDINE PROTEIN KINASE"/>
    <property type="match status" value="1"/>
</dbReference>
<dbReference type="Pfam" id="PF00512">
    <property type="entry name" value="HisKA"/>
    <property type="match status" value="1"/>
</dbReference>
<dbReference type="InterPro" id="IPR000700">
    <property type="entry name" value="PAS-assoc_C"/>
</dbReference>
<dbReference type="InterPro" id="IPR000014">
    <property type="entry name" value="PAS"/>
</dbReference>
<feature type="transmembrane region" description="Helical" evidence="6">
    <location>
        <begin position="74"/>
        <end position="93"/>
    </location>
</feature>
<evidence type="ECO:0000313" key="10">
    <source>
        <dbReference type="EMBL" id="BDQ33603.1"/>
    </source>
</evidence>
<keyword evidence="4" id="KW-0808">Transferase</keyword>
<dbReference type="InterPro" id="IPR001610">
    <property type="entry name" value="PAC"/>
</dbReference>
<evidence type="ECO:0000259" key="9">
    <source>
        <dbReference type="PROSITE" id="PS50113"/>
    </source>
</evidence>
<feature type="transmembrane region" description="Helical" evidence="6">
    <location>
        <begin position="35"/>
        <end position="54"/>
    </location>
</feature>
<dbReference type="SMART" id="SM00387">
    <property type="entry name" value="HATPase_c"/>
    <property type="match status" value="1"/>
</dbReference>
<dbReference type="EC" id="2.7.13.3" evidence="2"/>
<feature type="domain" description="PAS" evidence="8">
    <location>
        <begin position="252"/>
        <end position="298"/>
    </location>
</feature>
<keyword evidence="6" id="KW-0472">Membrane</keyword>
<keyword evidence="6" id="KW-0812">Transmembrane</keyword>
<evidence type="ECO:0000313" key="11">
    <source>
        <dbReference type="Proteomes" id="UP001061361"/>
    </source>
</evidence>
<dbReference type="InterPro" id="IPR036890">
    <property type="entry name" value="HATPase_C_sf"/>
</dbReference>
<evidence type="ECO:0000256" key="1">
    <source>
        <dbReference type="ARBA" id="ARBA00000085"/>
    </source>
</evidence>
<sequence length="625" mass="69682">MIFTLTAIRTCLLMLTLAALLLVGKNPNVRRGTGWGFVTLGFGIVALGSMLQLGAHAPFLQSYTVFGDPDTNKIIAEIFGFYLGICFVFIGLWKLGPILYKFFISEKKLSESERNFQTIIDTTIEGLVIIKDGCIVFANPSLEKMFGVSPGELIGARAMDFIVKEDHDRVYSRRDDIIAHKDGKNISEYRLLNTNGEIRSALISSQYINWKGEDAFLSVISDITELKQVEESLSAIANTAAEAIGIFQDEYLVYCNPAMITTFGYTFAELQNKPFHQFVHPDDRAMLYERYNARQAGEEVPAQYDYRLIGKNGETVWVMISAGITRWKGRIATVTILTNVTDRKKAEEAVRLAKEDLEIRVEERTRDLRVINDQLIAISNQKSAFVSAASHELRTPLASILGFSALVRKILDKHVAPTVNDPALEEKIGVALENLDIIKLEGDRLTRLLDDMLDVSKIEAGQADWRDKPLSVRSIVDDALAVSRIKLDAKPKVTLKAQSEDPSLRILADPDRIMQVVTNLLDNAIKFTEQGEIVISTRLARKDVLEFRITDTGTGMTERERGLVFQKYYQAESPSKGISKAPKGTGLGLAICKEIIEHYQGMIGVEPGPDGVGSSFYFRLPLLKD</sequence>
<evidence type="ECO:0000259" key="8">
    <source>
        <dbReference type="PROSITE" id="PS50112"/>
    </source>
</evidence>
<dbReference type="PROSITE" id="PS50113">
    <property type="entry name" value="PAC"/>
    <property type="match status" value="2"/>
</dbReference>
<dbReference type="NCBIfam" id="TIGR00229">
    <property type="entry name" value="sensory_box"/>
    <property type="match status" value="2"/>
</dbReference>
<feature type="domain" description="PAS" evidence="8">
    <location>
        <begin position="112"/>
        <end position="181"/>
    </location>
</feature>
<dbReference type="InterPro" id="IPR005467">
    <property type="entry name" value="His_kinase_dom"/>
</dbReference>
<dbReference type="SUPFAM" id="SSF55874">
    <property type="entry name" value="ATPase domain of HSP90 chaperone/DNA topoisomerase II/histidine kinase"/>
    <property type="match status" value="1"/>
</dbReference>
<proteinExistence type="predicted"/>
<keyword evidence="11" id="KW-1185">Reference proteome</keyword>
<dbReference type="PRINTS" id="PR00344">
    <property type="entry name" value="BCTRLSENSOR"/>
</dbReference>
<gene>
    <name evidence="10" type="ORF">JCM14722_11450</name>
</gene>
<feature type="domain" description="PAC" evidence="9">
    <location>
        <begin position="302"/>
        <end position="352"/>
    </location>
</feature>
<dbReference type="EMBL" id="AP026708">
    <property type="protein sequence ID" value="BDQ33603.1"/>
    <property type="molecule type" value="Genomic_DNA"/>
</dbReference>
<evidence type="ECO:0000256" key="3">
    <source>
        <dbReference type="ARBA" id="ARBA00022553"/>
    </source>
</evidence>
<evidence type="ECO:0000256" key="5">
    <source>
        <dbReference type="ARBA" id="ARBA00022777"/>
    </source>
</evidence>
<dbReference type="SUPFAM" id="SSF47384">
    <property type="entry name" value="Homodimeric domain of signal transducing histidine kinase"/>
    <property type="match status" value="1"/>
</dbReference>
<dbReference type="PROSITE" id="PS50112">
    <property type="entry name" value="PAS"/>
    <property type="match status" value="2"/>
</dbReference>
<dbReference type="CDD" id="cd00130">
    <property type="entry name" value="PAS"/>
    <property type="match status" value="2"/>
</dbReference>
<keyword evidence="3" id="KW-0597">Phosphoprotein</keyword>
<name>A0ABM8AQC2_9BACT</name>
<protein>
    <recommendedName>
        <fullName evidence="2">histidine kinase</fullName>
        <ecNumber evidence="2">2.7.13.3</ecNumber>
    </recommendedName>
</protein>
<dbReference type="PROSITE" id="PS50109">
    <property type="entry name" value="HIS_KIN"/>
    <property type="match status" value="1"/>
</dbReference>
<dbReference type="InterPro" id="IPR013767">
    <property type="entry name" value="PAS_fold"/>
</dbReference>
<dbReference type="Pfam" id="PF00989">
    <property type="entry name" value="PAS"/>
    <property type="match status" value="1"/>
</dbReference>
<dbReference type="InterPro" id="IPR035965">
    <property type="entry name" value="PAS-like_dom_sf"/>
</dbReference>
<evidence type="ECO:0000256" key="4">
    <source>
        <dbReference type="ARBA" id="ARBA00022679"/>
    </source>
</evidence>
<reference evidence="10" key="1">
    <citation type="submission" date="2022-08" db="EMBL/GenBank/DDBJ databases">
        <title>Genome Sequence of the sulphate-reducing bacterium, Pseudodesulfovibrio portus JCM14722.</title>
        <authorList>
            <person name="Kondo R."/>
            <person name="Kataoka T."/>
        </authorList>
    </citation>
    <scope>NUCLEOTIDE SEQUENCE</scope>
    <source>
        <strain evidence="10">JCM 14722</strain>
    </source>
</reference>
<dbReference type="InterPro" id="IPR036097">
    <property type="entry name" value="HisK_dim/P_sf"/>
</dbReference>
<dbReference type="SMART" id="SM00388">
    <property type="entry name" value="HisKA"/>
    <property type="match status" value="1"/>
</dbReference>
<organism evidence="10 11">
    <name type="scientific">Pseudodesulfovibrio portus</name>
    <dbReference type="NCBI Taxonomy" id="231439"/>
    <lineage>
        <taxon>Bacteria</taxon>
        <taxon>Pseudomonadati</taxon>
        <taxon>Thermodesulfobacteriota</taxon>
        <taxon>Desulfovibrionia</taxon>
        <taxon>Desulfovibrionales</taxon>
        <taxon>Desulfovibrionaceae</taxon>
    </lineage>
</organism>
<dbReference type="InterPro" id="IPR013655">
    <property type="entry name" value="PAS_fold_3"/>
</dbReference>
<dbReference type="Gene3D" id="1.10.287.130">
    <property type="match status" value="1"/>
</dbReference>
<dbReference type="Proteomes" id="UP001061361">
    <property type="component" value="Chromosome"/>
</dbReference>